<dbReference type="PANTHER" id="PTHR22911">
    <property type="entry name" value="ACYL-MALONYL CONDENSING ENZYME-RELATED"/>
    <property type="match status" value="1"/>
</dbReference>
<sequence length="290" mass="31402">MKQLEGVFLTLLAAVLWGTVGISVKYLMLHSHLSAENIAFMRLMLAAPMLMLFSLRFQKPVGPFPLVGVLLLGLGHAVYCYGYFRAIPLTGISIAVTVSLCLPPLLLAFYSALVLREKLHLNLWGAIFLGVVGLGLVTQVSHGHLNLQGLMLSGLAGIGFLLTLKGSQLILGWQPQTPLLALGFLAGGIFLLPYAPDLHQLRQLAAVEWGHLLYLALIPSALAYILFQRGLKTISSLTAGLITLFEPLVSMVLAVLLFSEVLLPLQWLGVACVSLMLLLLTRKNSVQNST</sequence>
<feature type="transmembrane region" description="Helical" evidence="1">
    <location>
        <begin position="239"/>
        <end position="258"/>
    </location>
</feature>
<keyword evidence="1" id="KW-0472">Membrane</keyword>
<dbReference type="OrthoDB" id="581400at2"/>
<feature type="domain" description="EamA" evidence="2">
    <location>
        <begin position="176"/>
        <end position="281"/>
    </location>
</feature>
<feature type="transmembrane region" description="Helical" evidence="1">
    <location>
        <begin position="176"/>
        <end position="195"/>
    </location>
</feature>
<accession>A0A511N1H1</accession>
<evidence type="ECO:0000256" key="1">
    <source>
        <dbReference type="SAM" id="Phobius"/>
    </source>
</evidence>
<comment type="caution">
    <text evidence="3">The sequence shown here is derived from an EMBL/GenBank/DDBJ whole genome shotgun (WGS) entry which is preliminary data.</text>
</comment>
<feature type="domain" description="EamA" evidence="2">
    <location>
        <begin position="6"/>
        <end position="138"/>
    </location>
</feature>
<protein>
    <recommendedName>
        <fullName evidence="2">EamA domain-containing protein</fullName>
    </recommendedName>
</protein>
<evidence type="ECO:0000313" key="4">
    <source>
        <dbReference type="Proteomes" id="UP000321306"/>
    </source>
</evidence>
<organism evidence="3 4">
    <name type="scientific">Deinococcus cellulosilyticus (strain DSM 18568 / NBRC 106333 / KACC 11606 / 5516J-15)</name>
    <dbReference type="NCBI Taxonomy" id="1223518"/>
    <lineage>
        <taxon>Bacteria</taxon>
        <taxon>Thermotogati</taxon>
        <taxon>Deinococcota</taxon>
        <taxon>Deinococci</taxon>
        <taxon>Deinococcales</taxon>
        <taxon>Deinococcaceae</taxon>
        <taxon>Deinococcus</taxon>
    </lineage>
</organism>
<feature type="transmembrane region" description="Helical" evidence="1">
    <location>
        <begin position="37"/>
        <end position="57"/>
    </location>
</feature>
<keyword evidence="1" id="KW-0812">Transmembrane</keyword>
<dbReference type="InterPro" id="IPR037185">
    <property type="entry name" value="EmrE-like"/>
</dbReference>
<evidence type="ECO:0000259" key="2">
    <source>
        <dbReference type="Pfam" id="PF00892"/>
    </source>
</evidence>
<feature type="transmembrane region" description="Helical" evidence="1">
    <location>
        <begin position="90"/>
        <end position="109"/>
    </location>
</feature>
<proteinExistence type="predicted"/>
<keyword evidence="4" id="KW-1185">Reference proteome</keyword>
<evidence type="ECO:0000313" key="3">
    <source>
        <dbReference type="EMBL" id="GEM46714.1"/>
    </source>
</evidence>
<reference evidence="3 4" key="1">
    <citation type="submission" date="2019-07" db="EMBL/GenBank/DDBJ databases">
        <title>Whole genome shotgun sequence of Deinococcus cellulosilyticus NBRC 106333.</title>
        <authorList>
            <person name="Hosoyama A."/>
            <person name="Uohara A."/>
            <person name="Ohji S."/>
            <person name="Ichikawa N."/>
        </authorList>
    </citation>
    <scope>NUCLEOTIDE SEQUENCE [LARGE SCALE GENOMIC DNA]</scope>
    <source>
        <strain evidence="3 4">NBRC 106333</strain>
    </source>
</reference>
<dbReference type="InterPro" id="IPR000620">
    <property type="entry name" value="EamA_dom"/>
</dbReference>
<dbReference type="PANTHER" id="PTHR22911:SF79">
    <property type="entry name" value="MOBA-LIKE NTP TRANSFERASE DOMAIN-CONTAINING PROTEIN"/>
    <property type="match status" value="1"/>
</dbReference>
<feature type="transmembrane region" description="Helical" evidence="1">
    <location>
        <begin position="207"/>
        <end position="227"/>
    </location>
</feature>
<dbReference type="AlphaFoldDB" id="A0A511N1H1"/>
<dbReference type="RefSeq" id="WP_146884517.1">
    <property type="nucleotide sequence ID" value="NZ_BJXB01000009.1"/>
</dbReference>
<dbReference type="EMBL" id="BJXB01000009">
    <property type="protein sequence ID" value="GEM46714.1"/>
    <property type="molecule type" value="Genomic_DNA"/>
</dbReference>
<keyword evidence="1" id="KW-1133">Transmembrane helix</keyword>
<name>A0A511N1H1_DEIC1</name>
<feature type="transmembrane region" description="Helical" evidence="1">
    <location>
        <begin position="121"/>
        <end position="141"/>
    </location>
</feature>
<dbReference type="Proteomes" id="UP000321306">
    <property type="component" value="Unassembled WGS sequence"/>
</dbReference>
<dbReference type="SUPFAM" id="SSF103481">
    <property type="entry name" value="Multidrug resistance efflux transporter EmrE"/>
    <property type="match status" value="2"/>
</dbReference>
<dbReference type="Pfam" id="PF00892">
    <property type="entry name" value="EamA"/>
    <property type="match status" value="2"/>
</dbReference>
<feature type="transmembrane region" description="Helical" evidence="1">
    <location>
        <begin position="64"/>
        <end position="84"/>
    </location>
</feature>
<dbReference type="GO" id="GO:0016020">
    <property type="term" value="C:membrane"/>
    <property type="evidence" value="ECO:0007669"/>
    <property type="project" value="InterPro"/>
</dbReference>
<gene>
    <name evidence="3" type="ORF">DC3_23490</name>
</gene>
<feature type="transmembrane region" description="Helical" evidence="1">
    <location>
        <begin position="264"/>
        <end position="281"/>
    </location>
</feature>
<feature type="transmembrane region" description="Helical" evidence="1">
    <location>
        <begin position="147"/>
        <end position="164"/>
    </location>
</feature>